<evidence type="ECO:0000256" key="1">
    <source>
        <dbReference type="SAM" id="MobiDB-lite"/>
    </source>
</evidence>
<keyword evidence="2" id="KW-1133">Transmembrane helix</keyword>
<keyword evidence="3" id="KW-1185">Reference proteome</keyword>
<sequence length="240" mass="27444">MAHNETNKMDKSPALESPADISDEAIEAFQNCLERPEKQRNNTYGFIIGGILGSTITIVKRPFQISYLIFPMFGGIYGSIITHYMNSRKCALELFSTDPNSSKFVIRPRKHDSSQLGDSSELNRESQMDIETFQQIDQQEDFPSINDREYQSNANVDVEEKKMLTGLTYDELRKQNRDNYQSNLLGQRKAIWQKQMAVNSNKNKSSQSQDFKSGINEESDLFPSASDTGKHKTKYGDIWD</sequence>
<dbReference type="GeneID" id="107066155"/>
<feature type="compositionally biased region" description="Low complexity" evidence="1">
    <location>
        <begin position="199"/>
        <end position="209"/>
    </location>
</feature>
<keyword evidence="2" id="KW-0472">Membrane</keyword>
<evidence type="ECO:0000256" key="2">
    <source>
        <dbReference type="SAM" id="Phobius"/>
    </source>
</evidence>
<dbReference type="Proteomes" id="UP000694924">
    <property type="component" value="Unplaced"/>
</dbReference>
<feature type="transmembrane region" description="Helical" evidence="2">
    <location>
        <begin position="43"/>
        <end position="59"/>
    </location>
</feature>
<feature type="compositionally biased region" description="Basic and acidic residues" evidence="1">
    <location>
        <begin position="228"/>
        <end position="240"/>
    </location>
</feature>
<evidence type="ECO:0000313" key="3">
    <source>
        <dbReference type="Proteomes" id="UP000694924"/>
    </source>
</evidence>
<accession>A0ABM1I6Z9</accession>
<name>A0ABM1I6Z9_POLDO</name>
<protein>
    <submittedName>
        <fullName evidence="4">Uncharacterized protein LOC107066155</fullName>
    </submittedName>
</protein>
<gene>
    <name evidence="4" type="primary">LOC107066155</name>
</gene>
<evidence type="ECO:0000313" key="4">
    <source>
        <dbReference type="RefSeq" id="XP_015175986.1"/>
    </source>
</evidence>
<feature type="region of interest" description="Disordered" evidence="1">
    <location>
        <begin position="198"/>
        <end position="240"/>
    </location>
</feature>
<keyword evidence="2" id="KW-0812">Transmembrane</keyword>
<proteinExistence type="predicted"/>
<feature type="transmembrane region" description="Helical" evidence="2">
    <location>
        <begin position="65"/>
        <end position="85"/>
    </location>
</feature>
<organism evidence="3 4">
    <name type="scientific">Polistes dominula</name>
    <name type="common">European paper wasp</name>
    <name type="synonym">Vespa dominula</name>
    <dbReference type="NCBI Taxonomy" id="743375"/>
    <lineage>
        <taxon>Eukaryota</taxon>
        <taxon>Metazoa</taxon>
        <taxon>Ecdysozoa</taxon>
        <taxon>Arthropoda</taxon>
        <taxon>Hexapoda</taxon>
        <taxon>Insecta</taxon>
        <taxon>Pterygota</taxon>
        <taxon>Neoptera</taxon>
        <taxon>Endopterygota</taxon>
        <taxon>Hymenoptera</taxon>
        <taxon>Apocrita</taxon>
        <taxon>Aculeata</taxon>
        <taxon>Vespoidea</taxon>
        <taxon>Vespidae</taxon>
        <taxon>Polistinae</taxon>
        <taxon>Polistini</taxon>
        <taxon>Polistes</taxon>
    </lineage>
</organism>
<reference evidence="4" key="1">
    <citation type="submission" date="2025-08" db="UniProtKB">
        <authorList>
            <consortium name="RefSeq"/>
        </authorList>
    </citation>
    <scope>IDENTIFICATION</scope>
    <source>
        <tissue evidence="4">Whole body</tissue>
    </source>
</reference>
<dbReference type="RefSeq" id="XP_015175986.1">
    <property type="nucleotide sequence ID" value="XM_015320500.1"/>
</dbReference>